<proteinExistence type="predicted"/>
<evidence type="ECO:0000259" key="8">
    <source>
        <dbReference type="Pfam" id="PF00662"/>
    </source>
</evidence>
<dbReference type="PANTHER" id="PTHR43373">
    <property type="entry name" value="NA(+)/H(+) ANTIPORTER SUBUNIT"/>
    <property type="match status" value="1"/>
</dbReference>
<evidence type="ECO:0000256" key="2">
    <source>
        <dbReference type="ARBA" id="ARBA00022692"/>
    </source>
</evidence>
<feature type="transmembrane region" description="Helical" evidence="6">
    <location>
        <begin position="78"/>
        <end position="101"/>
    </location>
</feature>
<organism evidence="9">
    <name type="scientific">Hydrogenobacter sp</name>
    <dbReference type="NCBI Taxonomy" id="2152829"/>
    <lineage>
        <taxon>Bacteria</taxon>
        <taxon>Pseudomonadati</taxon>
        <taxon>Aquificota</taxon>
        <taxon>Aquificia</taxon>
        <taxon>Aquificales</taxon>
        <taxon>Aquificaceae</taxon>
        <taxon>Hydrogenobacter</taxon>
    </lineage>
</organism>
<dbReference type="GO" id="GO:0012505">
    <property type="term" value="C:endomembrane system"/>
    <property type="evidence" value="ECO:0007669"/>
    <property type="project" value="UniProtKB-SubCell"/>
</dbReference>
<keyword evidence="2 5" id="KW-0812">Transmembrane</keyword>
<comment type="subcellular location">
    <subcellularLocation>
        <location evidence="1">Endomembrane system</location>
        <topology evidence="1">Multi-pass membrane protein</topology>
    </subcellularLocation>
    <subcellularLocation>
        <location evidence="5">Membrane</location>
        <topology evidence="5">Multi-pass membrane protein</topology>
    </subcellularLocation>
</comment>
<dbReference type="PANTHER" id="PTHR43373:SF1">
    <property type="entry name" value="NA(+)_H(+) ANTIPORTER SUBUNIT A"/>
    <property type="match status" value="1"/>
</dbReference>
<feature type="transmembrane region" description="Helical" evidence="6">
    <location>
        <begin position="211"/>
        <end position="229"/>
    </location>
</feature>
<feature type="domain" description="NADH-Ubiquinone oxidoreductase (complex I) chain 5 N-terminal" evidence="8">
    <location>
        <begin position="70"/>
        <end position="111"/>
    </location>
</feature>
<protein>
    <submittedName>
        <fullName evidence="9">Monovalent cation/H+ antiporter subunit D family protein</fullName>
    </submittedName>
</protein>
<feature type="transmembrane region" description="Helical" evidence="6">
    <location>
        <begin position="161"/>
        <end position="185"/>
    </location>
</feature>
<name>A0A7C2VDR9_9AQUI</name>
<dbReference type="PRINTS" id="PR01434">
    <property type="entry name" value="NADHDHGNASE5"/>
</dbReference>
<comment type="caution">
    <text evidence="9">The sequence shown here is derived from an EMBL/GenBank/DDBJ whole genome shotgun (WGS) entry which is preliminary data.</text>
</comment>
<dbReference type="InterPro" id="IPR001516">
    <property type="entry name" value="Proton_antipo_N"/>
</dbReference>
<keyword evidence="4 6" id="KW-0472">Membrane</keyword>
<sequence>MEKLAVLSLLLSSFFASIIISLLKEERVFLRSLVNVVAAVYKLFVISYLIWSVYKGITFEIRYPIVPFADFYLRIDPLALLFVSLSSFLWLLTTIYAIGYLEGSPNRRRFFTFFNLAVTSTMGIALAGNIFTFFLFYELLTLSTYPLVVHRSTSKALKAGGIYLLYTILGGSLFMLCLVLLYVFVGDGNFYTGGNPKVKNWAMENSLMAKLLFYGFFFAMAVKSAVFPLHQWLTKAMVAPAPVSALLHAVAVVKAGAFGIVRLVYELYGVDLVQSMNLWQPLAYLTAFTILFGSSMAIFQEELKKRLAYSTISHISYIILGVLLPGQLSTMGALLHLVNHGIMKITLFMCLGNYAEKYDVHKFKELDGVGRRMPLTTLAFTIASLGLIGVPMTAGYLTKKYLEAGAKSAGEEWAVYVFYISSILSTLYLIPIVFKAWFGKSKEEVKGRKLEVNPLMLIPPLITAFLTLFFGIFPEGPISPLKWIRYIASREYGG</sequence>
<feature type="transmembrane region" description="Helical" evidence="6">
    <location>
        <begin position="375"/>
        <end position="393"/>
    </location>
</feature>
<keyword evidence="3 6" id="KW-1133">Transmembrane helix</keyword>
<feature type="transmembrane region" description="Helical" evidence="6">
    <location>
        <begin position="32"/>
        <end position="57"/>
    </location>
</feature>
<evidence type="ECO:0000256" key="1">
    <source>
        <dbReference type="ARBA" id="ARBA00004127"/>
    </source>
</evidence>
<gene>
    <name evidence="9" type="ORF">ENO47_03125</name>
</gene>
<dbReference type="Pfam" id="PF00361">
    <property type="entry name" value="Proton_antipo_M"/>
    <property type="match status" value="1"/>
</dbReference>
<feature type="transmembrane region" description="Helical" evidence="6">
    <location>
        <begin position="241"/>
        <end position="261"/>
    </location>
</feature>
<dbReference type="AlphaFoldDB" id="A0A7C2VDR9"/>
<evidence type="ECO:0000259" key="7">
    <source>
        <dbReference type="Pfam" id="PF00361"/>
    </source>
</evidence>
<feature type="transmembrane region" description="Helical" evidence="6">
    <location>
        <begin position="307"/>
        <end position="328"/>
    </location>
</feature>
<feature type="transmembrane region" description="Helical" evidence="6">
    <location>
        <begin position="281"/>
        <end position="300"/>
    </location>
</feature>
<feature type="transmembrane region" description="Helical" evidence="6">
    <location>
        <begin position="455"/>
        <end position="473"/>
    </location>
</feature>
<reference evidence="9" key="1">
    <citation type="journal article" date="2020" name="mSystems">
        <title>Genome- and Community-Level Interaction Insights into Carbon Utilization and Element Cycling Functions of Hydrothermarchaeota in Hydrothermal Sediment.</title>
        <authorList>
            <person name="Zhou Z."/>
            <person name="Liu Y."/>
            <person name="Xu W."/>
            <person name="Pan J."/>
            <person name="Luo Z.H."/>
            <person name="Li M."/>
        </authorList>
    </citation>
    <scope>NUCLEOTIDE SEQUENCE [LARGE SCALE GENOMIC DNA]</scope>
    <source>
        <strain evidence="9">SpSt-132</strain>
    </source>
</reference>
<dbReference type="InterPro" id="IPR001750">
    <property type="entry name" value="ND/Mrp_TM"/>
</dbReference>
<feature type="domain" description="NADH:quinone oxidoreductase/Mrp antiporter transmembrane" evidence="7">
    <location>
        <begin position="127"/>
        <end position="424"/>
    </location>
</feature>
<dbReference type="InterPro" id="IPR050616">
    <property type="entry name" value="CPA3_Na-H_Antiporter_A"/>
</dbReference>
<dbReference type="Pfam" id="PF00662">
    <property type="entry name" value="Proton_antipo_N"/>
    <property type="match status" value="1"/>
</dbReference>
<evidence type="ECO:0000256" key="6">
    <source>
        <dbReference type="SAM" id="Phobius"/>
    </source>
</evidence>
<accession>A0A7C2VDR9</accession>
<evidence type="ECO:0000256" key="5">
    <source>
        <dbReference type="RuleBase" id="RU000320"/>
    </source>
</evidence>
<evidence type="ECO:0000256" key="3">
    <source>
        <dbReference type="ARBA" id="ARBA00022989"/>
    </source>
</evidence>
<feature type="transmembrane region" description="Helical" evidence="6">
    <location>
        <begin position="113"/>
        <end position="140"/>
    </location>
</feature>
<evidence type="ECO:0000313" key="9">
    <source>
        <dbReference type="EMBL" id="HEW45648.1"/>
    </source>
</evidence>
<feature type="transmembrane region" description="Helical" evidence="6">
    <location>
        <begin position="413"/>
        <end position="434"/>
    </location>
</feature>
<dbReference type="EMBL" id="DSFP01000031">
    <property type="protein sequence ID" value="HEW45648.1"/>
    <property type="molecule type" value="Genomic_DNA"/>
</dbReference>
<evidence type="ECO:0000256" key="4">
    <source>
        <dbReference type="ARBA" id="ARBA00023136"/>
    </source>
</evidence>
<dbReference type="GO" id="GO:0016020">
    <property type="term" value="C:membrane"/>
    <property type="evidence" value="ECO:0007669"/>
    <property type="project" value="UniProtKB-SubCell"/>
</dbReference>